<evidence type="ECO:0000256" key="5">
    <source>
        <dbReference type="ARBA" id="ARBA00023251"/>
    </source>
</evidence>
<dbReference type="InterPro" id="IPR047817">
    <property type="entry name" value="ABC2_TM_bact-type"/>
</dbReference>
<evidence type="ECO:0000313" key="9">
    <source>
        <dbReference type="Proteomes" id="UP001500618"/>
    </source>
</evidence>
<keyword evidence="2 6" id="KW-0812">Transmembrane</keyword>
<feature type="transmembrane region" description="Helical" evidence="6">
    <location>
        <begin position="52"/>
        <end position="75"/>
    </location>
</feature>
<keyword evidence="6" id="KW-0813">Transport</keyword>
<feature type="transmembrane region" description="Helical" evidence="6">
    <location>
        <begin position="167"/>
        <end position="184"/>
    </location>
</feature>
<comment type="caution">
    <text evidence="8">The sequence shown here is derived from an EMBL/GenBank/DDBJ whole genome shotgun (WGS) entry which is preliminary data.</text>
</comment>
<dbReference type="EMBL" id="BAAANY010000042">
    <property type="protein sequence ID" value="GAA1717125.1"/>
    <property type="molecule type" value="Genomic_DNA"/>
</dbReference>
<comment type="subcellular location">
    <subcellularLocation>
        <location evidence="6">Cell membrane</location>
        <topology evidence="6">Multi-pass membrane protein</topology>
    </subcellularLocation>
    <subcellularLocation>
        <location evidence="1">Membrane</location>
        <topology evidence="1">Multi-pass membrane protein</topology>
    </subcellularLocation>
</comment>
<keyword evidence="9" id="KW-1185">Reference proteome</keyword>
<dbReference type="RefSeq" id="WP_344314975.1">
    <property type="nucleotide sequence ID" value="NZ_BAAANY010000042.1"/>
</dbReference>
<evidence type="ECO:0000256" key="1">
    <source>
        <dbReference type="ARBA" id="ARBA00004141"/>
    </source>
</evidence>
<dbReference type="Pfam" id="PF01061">
    <property type="entry name" value="ABC2_membrane"/>
    <property type="match status" value="1"/>
</dbReference>
<keyword evidence="4 6" id="KW-0472">Membrane</keyword>
<protein>
    <recommendedName>
        <fullName evidence="6">Transport permease protein</fullName>
    </recommendedName>
</protein>
<dbReference type="PANTHER" id="PTHR43229">
    <property type="entry name" value="NODULATION PROTEIN J"/>
    <property type="match status" value="1"/>
</dbReference>
<feature type="transmembrane region" description="Helical" evidence="6">
    <location>
        <begin position="215"/>
        <end position="235"/>
    </location>
</feature>
<accession>A0ABP4V6N2</accession>
<dbReference type="PROSITE" id="PS51012">
    <property type="entry name" value="ABC_TM2"/>
    <property type="match status" value="1"/>
</dbReference>
<gene>
    <name evidence="8" type="ORF">GCM10009765_77060</name>
</gene>
<evidence type="ECO:0000313" key="8">
    <source>
        <dbReference type="EMBL" id="GAA1717125.1"/>
    </source>
</evidence>
<reference evidence="9" key="1">
    <citation type="journal article" date="2019" name="Int. J. Syst. Evol. Microbiol.">
        <title>The Global Catalogue of Microorganisms (GCM) 10K type strain sequencing project: providing services to taxonomists for standard genome sequencing and annotation.</title>
        <authorList>
            <consortium name="The Broad Institute Genomics Platform"/>
            <consortium name="The Broad Institute Genome Sequencing Center for Infectious Disease"/>
            <person name="Wu L."/>
            <person name="Ma J."/>
        </authorList>
    </citation>
    <scope>NUCLEOTIDE SEQUENCE [LARGE SCALE GENOMIC DNA]</scope>
    <source>
        <strain evidence="9">JCM 14718</strain>
    </source>
</reference>
<feature type="transmembrane region" description="Helical" evidence="6">
    <location>
        <begin position="24"/>
        <end position="45"/>
    </location>
</feature>
<evidence type="ECO:0000259" key="7">
    <source>
        <dbReference type="PROSITE" id="PS51012"/>
    </source>
</evidence>
<evidence type="ECO:0000256" key="2">
    <source>
        <dbReference type="ARBA" id="ARBA00022692"/>
    </source>
</evidence>
<feature type="domain" description="ABC transmembrane type-2" evidence="7">
    <location>
        <begin position="14"/>
        <end position="238"/>
    </location>
</feature>
<evidence type="ECO:0000256" key="6">
    <source>
        <dbReference type="RuleBase" id="RU361157"/>
    </source>
</evidence>
<keyword evidence="3 6" id="KW-1133">Transmembrane helix</keyword>
<sequence>MRPERVIALVRHNSSLLLASPGPVLTRLLMPILMIVALHPIYAAAAGRSGTIAVVAGVLVLVSLLTTGLVGTSVLSERLWHTWDRLRATSAGPLEILVGKTAPLLIVLIVQQVLVLVFAVSVYDLPVGSAFLLGAVVLVWGCTVLSLGFAVGAVVRTPSALSAIQDIGSFLMSGLAGGLIPLTTMPTWLQAIAPVSPAYWAISALRAALAGNAPAVWPSLAVVTLCGSAAAVIAYRRLR</sequence>
<evidence type="ECO:0000256" key="4">
    <source>
        <dbReference type="ARBA" id="ARBA00023136"/>
    </source>
</evidence>
<comment type="similarity">
    <text evidence="6">Belongs to the ABC-2 integral membrane protein family.</text>
</comment>
<keyword evidence="5" id="KW-0046">Antibiotic resistance</keyword>
<dbReference type="InterPro" id="IPR013525">
    <property type="entry name" value="ABC2_TM"/>
</dbReference>
<organism evidence="8 9">
    <name type="scientific">Fodinicola feengrottensis</name>
    <dbReference type="NCBI Taxonomy" id="435914"/>
    <lineage>
        <taxon>Bacteria</taxon>
        <taxon>Bacillati</taxon>
        <taxon>Actinomycetota</taxon>
        <taxon>Actinomycetes</taxon>
        <taxon>Mycobacteriales</taxon>
        <taxon>Fodinicola</taxon>
    </lineage>
</organism>
<evidence type="ECO:0000256" key="3">
    <source>
        <dbReference type="ARBA" id="ARBA00022989"/>
    </source>
</evidence>
<name>A0ABP4V6N2_9ACTN</name>
<feature type="transmembrane region" description="Helical" evidence="6">
    <location>
        <begin position="130"/>
        <end position="155"/>
    </location>
</feature>
<dbReference type="PIRSF" id="PIRSF006648">
    <property type="entry name" value="DrrB"/>
    <property type="match status" value="1"/>
</dbReference>
<keyword evidence="6" id="KW-1003">Cell membrane</keyword>
<proteinExistence type="inferred from homology"/>
<dbReference type="InterPro" id="IPR051784">
    <property type="entry name" value="Nod_factor_ABC_transporter"/>
</dbReference>
<dbReference type="PANTHER" id="PTHR43229:SF2">
    <property type="entry name" value="NODULATION PROTEIN J"/>
    <property type="match status" value="1"/>
</dbReference>
<dbReference type="Proteomes" id="UP001500618">
    <property type="component" value="Unassembled WGS sequence"/>
</dbReference>
<dbReference type="InterPro" id="IPR000412">
    <property type="entry name" value="ABC_2_transport"/>
</dbReference>
<feature type="transmembrane region" description="Helical" evidence="6">
    <location>
        <begin position="102"/>
        <end position="123"/>
    </location>
</feature>